<sequence>MPTLSVNWAQAALEAVRHIGVVGVVGVGAERNRIGPQWAGVKPFALASAGQFRPSAPLPITSQGFLDQAKHVVAVQDGLNVRQKVTAEYWADGPSSELPPGHWELFAAIVSARDSHTLEQDVKMFFALANAIHDAAIAVWECKRHDDHVRPVTAIRHLFRGKRIRGWTGTTEATIDGEAWRPYQVSTFPTPPFPEFVSGHSGFSAAAAEVLRRYTGSDAFGGSYTQPGPLRVEPGLASAAGTTLSWRTFSAAADEAGESRLYGGIHFYEGNAAGLALGRKVGALAFERAQAHWSGRP</sequence>
<keyword evidence="2" id="KW-0560">Oxidoreductase</keyword>
<dbReference type="InterPro" id="IPR052559">
    <property type="entry name" value="V-haloperoxidase"/>
</dbReference>
<dbReference type="Proteomes" id="UP001235760">
    <property type="component" value="Unassembled WGS sequence"/>
</dbReference>
<dbReference type="RefSeq" id="WP_305747618.1">
    <property type="nucleotide sequence ID" value="NZ_JAUZEE010000001.1"/>
</dbReference>
<evidence type="ECO:0000313" key="3">
    <source>
        <dbReference type="Proteomes" id="UP001235760"/>
    </source>
</evidence>
<dbReference type="Gene3D" id="1.10.606.20">
    <property type="match status" value="1"/>
</dbReference>
<dbReference type="EMBL" id="JAUZEE010000001">
    <property type="protein sequence ID" value="MDP4299045.1"/>
    <property type="molecule type" value="Genomic_DNA"/>
</dbReference>
<organism evidence="2 3">
    <name type="scientific">Leptothrix discophora</name>
    <dbReference type="NCBI Taxonomy" id="89"/>
    <lineage>
        <taxon>Bacteria</taxon>
        <taxon>Pseudomonadati</taxon>
        <taxon>Pseudomonadota</taxon>
        <taxon>Betaproteobacteria</taxon>
        <taxon>Burkholderiales</taxon>
        <taxon>Sphaerotilaceae</taxon>
        <taxon>Leptothrix</taxon>
    </lineage>
</organism>
<dbReference type="Pfam" id="PF22778">
    <property type="entry name" value="VCPO_2nd"/>
    <property type="match status" value="1"/>
</dbReference>
<evidence type="ECO:0000259" key="1">
    <source>
        <dbReference type="Pfam" id="PF22778"/>
    </source>
</evidence>
<keyword evidence="3" id="KW-1185">Reference proteome</keyword>
<accession>A0ABT9FXS7</accession>
<dbReference type="InterPro" id="IPR055161">
    <property type="entry name" value="NapH1-like_2nd"/>
</dbReference>
<dbReference type="SUPFAM" id="SSF48317">
    <property type="entry name" value="Acid phosphatase/Vanadium-dependent haloperoxidase"/>
    <property type="match status" value="1"/>
</dbReference>
<dbReference type="GO" id="GO:0004601">
    <property type="term" value="F:peroxidase activity"/>
    <property type="evidence" value="ECO:0007669"/>
    <property type="project" value="UniProtKB-KW"/>
</dbReference>
<dbReference type="EC" id="1.11.1.-" evidence="2"/>
<proteinExistence type="predicted"/>
<protein>
    <submittedName>
        <fullName evidence="2">Vanadium-dependent haloperoxidase</fullName>
        <ecNumber evidence="2">1.11.1.-</ecNumber>
    </submittedName>
</protein>
<dbReference type="PANTHER" id="PTHR34599:SF2">
    <property type="entry name" value="TRAF-TYPE DOMAIN-CONTAINING PROTEIN"/>
    <property type="match status" value="1"/>
</dbReference>
<dbReference type="CDD" id="cd03398">
    <property type="entry name" value="PAP2_haloperoxidase"/>
    <property type="match status" value="1"/>
</dbReference>
<keyword evidence="2" id="KW-0575">Peroxidase</keyword>
<comment type="caution">
    <text evidence="2">The sequence shown here is derived from an EMBL/GenBank/DDBJ whole genome shotgun (WGS) entry which is preliminary data.</text>
</comment>
<gene>
    <name evidence="2" type="ORF">Q8X39_00220</name>
</gene>
<feature type="domain" description="Vanadium-dependent haloperoxidase NapH1-like second helical-bundle" evidence="1">
    <location>
        <begin position="124"/>
        <end position="295"/>
    </location>
</feature>
<dbReference type="InterPro" id="IPR036938">
    <property type="entry name" value="PAP2/HPO_sf"/>
</dbReference>
<dbReference type="PANTHER" id="PTHR34599">
    <property type="entry name" value="PEROXIDASE-RELATED"/>
    <property type="match status" value="1"/>
</dbReference>
<evidence type="ECO:0000313" key="2">
    <source>
        <dbReference type="EMBL" id="MDP4299045.1"/>
    </source>
</evidence>
<reference evidence="2 3" key="1">
    <citation type="submission" date="2023-08" db="EMBL/GenBank/DDBJ databases">
        <authorList>
            <person name="Roldan D.M."/>
            <person name="Menes R.J."/>
        </authorList>
    </citation>
    <scope>NUCLEOTIDE SEQUENCE [LARGE SCALE GENOMIC DNA]</scope>
    <source>
        <strain evidence="2 3">CCM 2812</strain>
    </source>
</reference>
<name>A0ABT9FXS7_LEPDI</name>